<gene>
    <name evidence="2" type="ORF">FBEOM_8194</name>
</gene>
<keyword evidence="3" id="KW-1185">Reference proteome</keyword>
<dbReference type="PANTHER" id="PTHR33112">
    <property type="entry name" value="DOMAIN PROTEIN, PUTATIVE-RELATED"/>
    <property type="match status" value="1"/>
</dbReference>
<dbReference type="OrthoDB" id="3486565at2759"/>
<evidence type="ECO:0000313" key="3">
    <source>
        <dbReference type="Proteomes" id="UP000730481"/>
    </source>
</evidence>
<evidence type="ECO:0000259" key="1">
    <source>
        <dbReference type="Pfam" id="PF06985"/>
    </source>
</evidence>
<sequence length="473" mass="53736">MGESRYPYLILSYCWGQTNDKAKTTKTKIVERHKHIAVSMLPKTIRDAIRLTRAMGYSYLWVDALCIKQSDKGHTGEWEVEAHKVGDYYANADCLISAAGYRDSREGFLSEGPVWKYPNRRSLVTHGTSSCGTKYVYVWAKMPEQDFSNDFAATPIKSRGWYFQERVLCPRRLHWTRNGLFWECNTVVTSEQQALRGDYPFEVLPDSQQTEMGSIYHEASQSVTIGETWMSLVNDYITMKLTVESDRLAAIHGIATRLADLHNDEYCAGIFRSQLARGLAWRIRDCDAILKGTPSLNFPTWSWAYPLQYPKRIDSVYATPHLASTSIVELVSFPKSPSLTDFGGISTRELIIKAPLLEVIVSFPIVDWLSHTNGPVKVSGQPEGQEKVPPSDGLLCYDRDMLDLLEQVLPEPITMTVAFLQYTNSSPTLLIGLCLKQLSKGRPRYEREGYIEFTLDTHREWIKDISASEITIV</sequence>
<evidence type="ECO:0000313" key="2">
    <source>
        <dbReference type="EMBL" id="KAF4337939.1"/>
    </source>
</evidence>
<dbReference type="EMBL" id="PVQB02000375">
    <property type="protein sequence ID" value="KAF4337939.1"/>
    <property type="molecule type" value="Genomic_DNA"/>
</dbReference>
<dbReference type="PANTHER" id="PTHR33112:SF16">
    <property type="entry name" value="HETEROKARYON INCOMPATIBILITY DOMAIN-CONTAINING PROTEIN"/>
    <property type="match status" value="1"/>
</dbReference>
<comment type="caution">
    <text evidence="2">The sequence shown here is derived from an EMBL/GenBank/DDBJ whole genome shotgun (WGS) entry which is preliminary data.</text>
</comment>
<protein>
    <recommendedName>
        <fullName evidence="1">Heterokaryon incompatibility domain-containing protein</fullName>
    </recommendedName>
</protein>
<dbReference type="Proteomes" id="UP000730481">
    <property type="component" value="Unassembled WGS sequence"/>
</dbReference>
<dbReference type="InterPro" id="IPR010730">
    <property type="entry name" value="HET"/>
</dbReference>
<feature type="domain" description="Heterokaryon incompatibility" evidence="1">
    <location>
        <begin position="8"/>
        <end position="165"/>
    </location>
</feature>
<name>A0A9P5AGD8_9HYPO</name>
<reference evidence="2" key="1">
    <citation type="journal article" date="2017" name="Mycologia">
        <title>Fusarium algeriense, sp. nov., a novel toxigenic crown rot pathogen of durum wheat from Algeria is nested in the Fusarium burgessii species complex.</title>
        <authorList>
            <person name="Laraba I."/>
            <person name="Keddad A."/>
            <person name="Boureghda H."/>
            <person name="Abdallah N."/>
            <person name="Vaughan M.M."/>
            <person name="Proctor R.H."/>
            <person name="Busman M."/>
            <person name="O'Donnell K."/>
        </authorList>
    </citation>
    <scope>NUCLEOTIDE SEQUENCE</scope>
    <source>
        <strain evidence="2">NRRL 25174</strain>
    </source>
</reference>
<dbReference type="Pfam" id="PF06985">
    <property type="entry name" value="HET"/>
    <property type="match status" value="1"/>
</dbReference>
<reference evidence="2" key="2">
    <citation type="submission" date="2020-02" db="EMBL/GenBank/DDBJ databases">
        <title>Identification and distribution of gene clusters putatively required for synthesis of sphingolipid metabolism inhibitors in phylogenetically diverse species of the filamentous fungus Fusarium.</title>
        <authorList>
            <person name="Kim H.-S."/>
            <person name="Busman M."/>
            <person name="Brown D.W."/>
            <person name="Divon H."/>
            <person name="Uhlig S."/>
            <person name="Proctor R.H."/>
        </authorList>
    </citation>
    <scope>NUCLEOTIDE SEQUENCE</scope>
    <source>
        <strain evidence="2">NRRL 25174</strain>
    </source>
</reference>
<accession>A0A9P5AGD8</accession>
<proteinExistence type="predicted"/>
<organism evidence="2 3">
    <name type="scientific">Fusarium beomiforme</name>
    <dbReference type="NCBI Taxonomy" id="44412"/>
    <lineage>
        <taxon>Eukaryota</taxon>
        <taxon>Fungi</taxon>
        <taxon>Dikarya</taxon>
        <taxon>Ascomycota</taxon>
        <taxon>Pezizomycotina</taxon>
        <taxon>Sordariomycetes</taxon>
        <taxon>Hypocreomycetidae</taxon>
        <taxon>Hypocreales</taxon>
        <taxon>Nectriaceae</taxon>
        <taxon>Fusarium</taxon>
        <taxon>Fusarium burgessii species complex</taxon>
    </lineage>
</organism>
<dbReference type="AlphaFoldDB" id="A0A9P5AGD8"/>